<evidence type="ECO:0000313" key="3">
    <source>
        <dbReference type="Proteomes" id="UP000567922"/>
    </source>
</evidence>
<keyword evidence="3" id="KW-1185">Reference proteome</keyword>
<organism evidence="2 3">
    <name type="scientific">Hoyosella altamirensis</name>
    <dbReference type="NCBI Taxonomy" id="616997"/>
    <lineage>
        <taxon>Bacteria</taxon>
        <taxon>Bacillati</taxon>
        <taxon>Actinomycetota</taxon>
        <taxon>Actinomycetes</taxon>
        <taxon>Mycobacteriales</taxon>
        <taxon>Hoyosellaceae</taxon>
        <taxon>Hoyosella</taxon>
    </lineage>
</organism>
<dbReference type="AlphaFoldDB" id="A0A839RN24"/>
<evidence type="ECO:0000313" key="2">
    <source>
        <dbReference type="EMBL" id="MBB3037910.1"/>
    </source>
</evidence>
<accession>A0A839RN24</accession>
<gene>
    <name evidence="2" type="ORF">FHU29_002359</name>
</gene>
<dbReference type="RefSeq" id="WP_157095273.1">
    <property type="nucleotide sequence ID" value="NZ_BDDI01000013.1"/>
</dbReference>
<sequence length="282" mass="30879">MGVTGVVGVDHHQFAFGCDGADTLAERASGTLLSAGRGFVTLKTGVAYGPAAVEVRGIESLPEDSEIAEWEVAEEVTVPFTAKPAVRTLDGEVALWVPDTHWQGSGLYRVRAYARGRDTHWDRQVTAPTENYLLLFAPARSSMMNFQRLKKTDIVWEGDQDLHPSSTTTSPGISTKRSGNVDIDWQEDDIDDSDLDCSECSVDARIQVAGPARGLDARIAPGRRVAVPGRQSPEPPREGDAERSATMASDETKRPRVLILRGEEVHQYAPWMPGPRWGERDL</sequence>
<reference evidence="2 3" key="1">
    <citation type="submission" date="2020-08" db="EMBL/GenBank/DDBJ databases">
        <title>Sequencing the genomes of 1000 actinobacteria strains.</title>
        <authorList>
            <person name="Klenk H.-P."/>
        </authorList>
    </citation>
    <scope>NUCLEOTIDE SEQUENCE [LARGE SCALE GENOMIC DNA]</scope>
    <source>
        <strain evidence="2 3">DSM 45258</strain>
    </source>
</reference>
<dbReference type="OrthoDB" id="4485313at2"/>
<comment type="caution">
    <text evidence="2">The sequence shown here is derived from an EMBL/GenBank/DDBJ whole genome shotgun (WGS) entry which is preliminary data.</text>
</comment>
<dbReference type="Proteomes" id="UP000567922">
    <property type="component" value="Unassembled WGS sequence"/>
</dbReference>
<protein>
    <submittedName>
        <fullName evidence="2">Uncharacterized protein</fullName>
    </submittedName>
</protein>
<dbReference type="EMBL" id="JACHWS010000002">
    <property type="protein sequence ID" value="MBB3037910.1"/>
    <property type="molecule type" value="Genomic_DNA"/>
</dbReference>
<proteinExistence type="predicted"/>
<evidence type="ECO:0000256" key="1">
    <source>
        <dbReference type="SAM" id="MobiDB-lite"/>
    </source>
</evidence>
<name>A0A839RN24_9ACTN</name>
<feature type="region of interest" description="Disordered" evidence="1">
    <location>
        <begin position="217"/>
        <end position="256"/>
    </location>
</feature>